<dbReference type="Pfam" id="PF13193">
    <property type="entry name" value="AMP-binding_C"/>
    <property type="match status" value="1"/>
</dbReference>
<gene>
    <name evidence="3" type="ORF">GCM10023318_43380</name>
</gene>
<dbReference type="InterPro" id="IPR042099">
    <property type="entry name" value="ANL_N_sf"/>
</dbReference>
<evidence type="ECO:0000313" key="4">
    <source>
        <dbReference type="Proteomes" id="UP001500603"/>
    </source>
</evidence>
<dbReference type="PANTHER" id="PTHR43767:SF10">
    <property type="entry name" value="SURFACTIN SYNTHASE SUBUNIT 1"/>
    <property type="match status" value="1"/>
</dbReference>
<sequence length="519" mass="56120">MRNFHAYAEVAPDRPAVVDPTGAVTSFGALAAQVDRLTRFLSDRVPTRGASVCVLLPNGGALLTVQRAVLRRPLYLTAINWHYAAAEIAYVLRDCDAELIFTDTDHLELVRAAVTLADLPDDRIVVVDETGGNETIAAYPATPPEPSTGGSRMLYTSGTTGKPKGVRRALPAASPERLAAAVVERAELYGAAHEHGRYLSVAPMYHAAPSAYADQALDVGHTVVILSRWDAESALKVIERWQITWTYLVPLMMRDLLEYKDSHPAGLRSLRSIVHTAAPCPPSVKRAMIEWAGPVLNEIYGGTEGSATFISTPEWLRRPGSVGRARKGVTITVRAEGGAVLPHGEIGLIYFANAGAPFEYHHAEDKTRSTRIGNQATLGDIGYLDAEGYLYLCDRTADTIISGGVNIYPAEIEHALLELPEIRSACVVGRPDSRWGESVHAVLVAADRVADTEALAIEIAARLRTKIAGYKVPRTFEFVTELPFSAVGKLLRREVRDRVIAEAGNEGGAGTESADEARE</sequence>
<dbReference type="InterPro" id="IPR050237">
    <property type="entry name" value="ATP-dep_AMP-bd_enzyme"/>
</dbReference>
<dbReference type="InterPro" id="IPR045851">
    <property type="entry name" value="AMP-bd_C_sf"/>
</dbReference>
<dbReference type="Pfam" id="PF00501">
    <property type="entry name" value="AMP-binding"/>
    <property type="match status" value="1"/>
</dbReference>
<keyword evidence="4" id="KW-1185">Reference proteome</keyword>
<dbReference type="PROSITE" id="PS00455">
    <property type="entry name" value="AMP_BINDING"/>
    <property type="match status" value="1"/>
</dbReference>
<dbReference type="InterPro" id="IPR020845">
    <property type="entry name" value="AMP-binding_CS"/>
</dbReference>
<name>A0ABP9KPW7_9NOCA</name>
<evidence type="ECO:0000259" key="1">
    <source>
        <dbReference type="Pfam" id="PF00501"/>
    </source>
</evidence>
<evidence type="ECO:0000313" key="3">
    <source>
        <dbReference type="EMBL" id="GAA5061137.1"/>
    </source>
</evidence>
<dbReference type="EMBL" id="BAABJM010000004">
    <property type="protein sequence ID" value="GAA5061137.1"/>
    <property type="molecule type" value="Genomic_DNA"/>
</dbReference>
<dbReference type="RefSeq" id="WP_345497414.1">
    <property type="nucleotide sequence ID" value="NZ_BAABJM010000004.1"/>
</dbReference>
<feature type="domain" description="AMP-dependent synthetase/ligase" evidence="1">
    <location>
        <begin position="5"/>
        <end position="354"/>
    </location>
</feature>
<organism evidence="3 4">
    <name type="scientific">Nocardia callitridis</name>
    <dbReference type="NCBI Taxonomy" id="648753"/>
    <lineage>
        <taxon>Bacteria</taxon>
        <taxon>Bacillati</taxon>
        <taxon>Actinomycetota</taxon>
        <taxon>Actinomycetes</taxon>
        <taxon>Mycobacteriales</taxon>
        <taxon>Nocardiaceae</taxon>
        <taxon>Nocardia</taxon>
    </lineage>
</organism>
<reference evidence="4" key="1">
    <citation type="journal article" date="2019" name="Int. J. Syst. Evol. Microbiol.">
        <title>The Global Catalogue of Microorganisms (GCM) 10K type strain sequencing project: providing services to taxonomists for standard genome sequencing and annotation.</title>
        <authorList>
            <consortium name="The Broad Institute Genomics Platform"/>
            <consortium name="The Broad Institute Genome Sequencing Center for Infectious Disease"/>
            <person name="Wu L."/>
            <person name="Ma J."/>
        </authorList>
    </citation>
    <scope>NUCLEOTIDE SEQUENCE [LARGE SCALE GENOMIC DNA]</scope>
    <source>
        <strain evidence="4">JCM 18298</strain>
    </source>
</reference>
<evidence type="ECO:0000259" key="2">
    <source>
        <dbReference type="Pfam" id="PF13193"/>
    </source>
</evidence>
<dbReference type="PANTHER" id="PTHR43767">
    <property type="entry name" value="LONG-CHAIN-FATTY-ACID--COA LIGASE"/>
    <property type="match status" value="1"/>
</dbReference>
<feature type="domain" description="AMP-binding enzyme C-terminal" evidence="2">
    <location>
        <begin position="411"/>
        <end position="489"/>
    </location>
</feature>
<dbReference type="Gene3D" id="3.30.300.30">
    <property type="match status" value="1"/>
</dbReference>
<dbReference type="InterPro" id="IPR000873">
    <property type="entry name" value="AMP-dep_synth/lig_dom"/>
</dbReference>
<dbReference type="SUPFAM" id="SSF56801">
    <property type="entry name" value="Acetyl-CoA synthetase-like"/>
    <property type="match status" value="1"/>
</dbReference>
<proteinExistence type="predicted"/>
<protein>
    <submittedName>
        <fullName evidence="3">Acyl-CoA synthetase</fullName>
    </submittedName>
</protein>
<dbReference type="Gene3D" id="3.40.50.12780">
    <property type="entry name" value="N-terminal domain of ligase-like"/>
    <property type="match status" value="1"/>
</dbReference>
<comment type="caution">
    <text evidence="3">The sequence shown here is derived from an EMBL/GenBank/DDBJ whole genome shotgun (WGS) entry which is preliminary data.</text>
</comment>
<dbReference type="Proteomes" id="UP001500603">
    <property type="component" value="Unassembled WGS sequence"/>
</dbReference>
<dbReference type="InterPro" id="IPR025110">
    <property type="entry name" value="AMP-bd_C"/>
</dbReference>
<accession>A0ABP9KPW7</accession>